<dbReference type="CDD" id="cd03221">
    <property type="entry name" value="ABCF_EF-3"/>
    <property type="match status" value="2"/>
</dbReference>
<dbReference type="Pfam" id="PF12848">
    <property type="entry name" value="ABC_tran_Xtn"/>
    <property type="match status" value="1"/>
</dbReference>
<dbReference type="SUPFAM" id="SSF52540">
    <property type="entry name" value="P-loop containing nucleoside triphosphate hydrolases"/>
    <property type="match status" value="2"/>
</dbReference>
<organism evidence="5 6">
    <name type="scientific">Mediterraneibacter hominis</name>
    <dbReference type="NCBI Taxonomy" id="2763054"/>
    <lineage>
        <taxon>Bacteria</taxon>
        <taxon>Bacillati</taxon>
        <taxon>Bacillota</taxon>
        <taxon>Clostridia</taxon>
        <taxon>Lachnospirales</taxon>
        <taxon>Lachnospiraceae</taxon>
        <taxon>Mediterraneibacter</taxon>
    </lineage>
</organism>
<dbReference type="Pfam" id="PF00005">
    <property type="entry name" value="ABC_tran"/>
    <property type="match status" value="2"/>
</dbReference>
<protein>
    <submittedName>
        <fullName evidence="5">ABC-F family ATP-binding cassette domain-containing protein</fullName>
    </submittedName>
</protein>
<evidence type="ECO:0000259" key="4">
    <source>
        <dbReference type="PROSITE" id="PS50893"/>
    </source>
</evidence>
<dbReference type="PROSITE" id="PS00211">
    <property type="entry name" value="ABC_TRANSPORTER_1"/>
    <property type="match status" value="2"/>
</dbReference>
<name>A0A923LGK1_9FIRM</name>
<feature type="domain" description="ABC transporter" evidence="4">
    <location>
        <begin position="315"/>
        <end position="512"/>
    </location>
</feature>
<evidence type="ECO:0000313" key="6">
    <source>
        <dbReference type="Proteomes" id="UP000652477"/>
    </source>
</evidence>
<evidence type="ECO:0000256" key="1">
    <source>
        <dbReference type="ARBA" id="ARBA00022741"/>
    </source>
</evidence>
<dbReference type="InterPro" id="IPR032781">
    <property type="entry name" value="ABC_tran_Xtn"/>
</dbReference>
<dbReference type="Proteomes" id="UP000652477">
    <property type="component" value="Unassembled WGS sequence"/>
</dbReference>
<dbReference type="PANTHER" id="PTHR42855">
    <property type="entry name" value="ABC TRANSPORTER ATP-BINDING SUBUNIT"/>
    <property type="match status" value="1"/>
</dbReference>
<dbReference type="InterPro" id="IPR003593">
    <property type="entry name" value="AAA+_ATPase"/>
</dbReference>
<dbReference type="PANTHER" id="PTHR42855:SF2">
    <property type="entry name" value="DRUG RESISTANCE ABC TRANSPORTER,ATP-BINDING PROTEIN"/>
    <property type="match status" value="1"/>
</dbReference>
<reference evidence="5" key="1">
    <citation type="submission" date="2020-08" db="EMBL/GenBank/DDBJ databases">
        <title>Genome public.</title>
        <authorList>
            <person name="Liu C."/>
            <person name="Sun Q."/>
        </authorList>
    </citation>
    <scope>NUCLEOTIDE SEQUENCE</scope>
    <source>
        <strain evidence="5">NSJ-55</strain>
    </source>
</reference>
<keyword evidence="1" id="KW-0547">Nucleotide-binding</keyword>
<dbReference type="InterPro" id="IPR027417">
    <property type="entry name" value="P-loop_NTPase"/>
</dbReference>
<dbReference type="Gene3D" id="3.40.50.300">
    <property type="entry name" value="P-loop containing nucleotide triphosphate hydrolases"/>
    <property type="match status" value="2"/>
</dbReference>
<evidence type="ECO:0000256" key="3">
    <source>
        <dbReference type="SAM" id="Coils"/>
    </source>
</evidence>
<keyword evidence="2 5" id="KW-0067">ATP-binding</keyword>
<feature type="domain" description="ABC transporter" evidence="4">
    <location>
        <begin position="4"/>
        <end position="271"/>
    </location>
</feature>
<keyword evidence="3" id="KW-0175">Coiled coil</keyword>
<dbReference type="InterPro" id="IPR051309">
    <property type="entry name" value="ABCF_ATPase"/>
</dbReference>
<dbReference type="PROSITE" id="PS50893">
    <property type="entry name" value="ABC_TRANSPORTER_2"/>
    <property type="match status" value="2"/>
</dbReference>
<comment type="caution">
    <text evidence="5">The sequence shown here is derived from an EMBL/GenBank/DDBJ whole genome shotgun (WGS) entry which is preliminary data.</text>
</comment>
<evidence type="ECO:0000313" key="5">
    <source>
        <dbReference type="EMBL" id="MBC5687889.1"/>
    </source>
</evidence>
<dbReference type="InterPro" id="IPR003439">
    <property type="entry name" value="ABC_transporter-like_ATP-bd"/>
</dbReference>
<keyword evidence="6" id="KW-1185">Reference proteome</keyword>
<feature type="coiled-coil region" evidence="3">
    <location>
        <begin position="243"/>
        <end position="270"/>
    </location>
</feature>
<gene>
    <name evidence="5" type="ORF">H8S37_02905</name>
</gene>
<dbReference type="SMART" id="SM00382">
    <property type="entry name" value="AAA"/>
    <property type="match status" value="2"/>
</dbReference>
<dbReference type="GO" id="GO:0005524">
    <property type="term" value="F:ATP binding"/>
    <property type="evidence" value="ECO:0007669"/>
    <property type="project" value="UniProtKB-KW"/>
</dbReference>
<dbReference type="EMBL" id="JACOPF010000001">
    <property type="protein sequence ID" value="MBC5687889.1"/>
    <property type="molecule type" value="Genomic_DNA"/>
</dbReference>
<accession>A0A923LGK1</accession>
<dbReference type="RefSeq" id="WP_186874543.1">
    <property type="nucleotide sequence ID" value="NZ_JACOPF010000001.1"/>
</dbReference>
<dbReference type="AlphaFoldDB" id="A0A923LGK1"/>
<evidence type="ECO:0000256" key="2">
    <source>
        <dbReference type="ARBA" id="ARBA00022840"/>
    </source>
</evidence>
<proteinExistence type="predicted"/>
<sequence length="513" mass="58711">MSLLEIIKLSHSFGDNILFKDACFNLNKGEHIGIVGKNGTGKSTFIKICTGQLIPDEGRIIWQPDVKRGYLDQYAQIDKTLTIDTFLKTAFVKLYEMEKKMNSLYEEAEKCGNVLKRAAQYQEELECQEFYLIDTKIDQIMEGLGLTVLARNHPVGQMSAGQRAKVILAKLLLAKPDILLLDEPTNFLDKEHIHWLSEYLSKLPNAFLAVSHDKSFLEQICTGVCDIDQKKTVKYNVSYPEFLVKKERIYKEYSRKYNAQERQVKKTEEFIRKNIAGRKSKMARGRRKQLERMEKIAPPAQEERKLFFSFQKAPVKKTEYLKINGLSVGYHIPILAELNFSVKGGDKIAVTGFNGIGKSTFLKTLMGKIPPIKGEFCFSSQAKIGYYEQDFNWLDLRKTPVQILSDSYPSLKTKEVRELLAKCGISQRQATQEIKTLSGGEQAKVQLCLLMHTPYNFLILDEPTNHLDIPSKEALKKALKEFEGAVLLVSHEESFYQDWIKKVIHIEKAGSWQ</sequence>
<dbReference type="FunFam" id="3.40.50.300:FF:000011">
    <property type="entry name" value="Putative ABC transporter ATP-binding component"/>
    <property type="match status" value="1"/>
</dbReference>
<dbReference type="InterPro" id="IPR017871">
    <property type="entry name" value="ABC_transporter-like_CS"/>
</dbReference>
<dbReference type="GO" id="GO:0016887">
    <property type="term" value="F:ATP hydrolysis activity"/>
    <property type="evidence" value="ECO:0007669"/>
    <property type="project" value="InterPro"/>
</dbReference>